<dbReference type="EMBL" id="MIND01000018">
    <property type="protein sequence ID" value="POF89459.1"/>
    <property type="molecule type" value="Genomic_DNA"/>
</dbReference>
<accession>A0A2S3WEX4</accession>
<dbReference type="Proteomes" id="UP000237194">
    <property type="component" value="Unassembled WGS sequence"/>
</dbReference>
<name>A0A2S3WEX4_PSEPU</name>
<reference evidence="2 3" key="1">
    <citation type="submission" date="2016-08" db="EMBL/GenBank/DDBJ databases">
        <authorList>
            <person name="Seilhamer J.J."/>
        </authorList>
    </citation>
    <scope>NUCLEOTIDE SEQUENCE [LARGE SCALE GENOMIC DNA]</scope>
    <source>
        <strain evidence="2 3">KT-27</strain>
    </source>
</reference>
<protein>
    <submittedName>
        <fullName evidence="2">Uncharacterized protein</fullName>
    </submittedName>
</protein>
<sequence length="80" mass="9012">MVKLSAQLAANRAANLLLSRMIFRGGWVILAATALIVIIDDNALEKWCSRCCFRIDAVDRGYETDHEELSELFSIAHEDM</sequence>
<evidence type="ECO:0000313" key="3">
    <source>
        <dbReference type="Proteomes" id="UP000237194"/>
    </source>
</evidence>
<evidence type="ECO:0000256" key="1">
    <source>
        <dbReference type="SAM" id="Phobius"/>
    </source>
</evidence>
<organism evidence="2 3">
    <name type="scientific">Pseudomonas putida</name>
    <name type="common">Arthrobacter siderocapsulatus</name>
    <dbReference type="NCBI Taxonomy" id="303"/>
    <lineage>
        <taxon>Bacteria</taxon>
        <taxon>Pseudomonadati</taxon>
        <taxon>Pseudomonadota</taxon>
        <taxon>Gammaproteobacteria</taxon>
        <taxon>Pseudomonadales</taxon>
        <taxon>Pseudomonadaceae</taxon>
        <taxon>Pseudomonas</taxon>
    </lineage>
</organism>
<reference evidence="2 3" key="2">
    <citation type="submission" date="2018-03" db="EMBL/GenBank/DDBJ databases">
        <title>Draft genome of Pseudomonas putida strain KT-27.</title>
        <authorList>
            <person name="Yoshizawa S."/>
            <person name="Khan N.H."/>
            <person name="Nishimura M."/>
            <person name="Chiura H.X."/>
            <person name="Ogura Y."/>
            <person name="Hayashi T."/>
            <person name="Kogure K."/>
        </authorList>
    </citation>
    <scope>NUCLEOTIDE SEQUENCE [LARGE SCALE GENOMIC DNA]</scope>
    <source>
        <strain evidence="2 3">KT-27</strain>
    </source>
</reference>
<evidence type="ECO:0000313" key="2">
    <source>
        <dbReference type="EMBL" id="POF89459.1"/>
    </source>
</evidence>
<proteinExistence type="predicted"/>
<keyword evidence="1" id="KW-1133">Transmembrane helix</keyword>
<comment type="caution">
    <text evidence="2">The sequence shown here is derived from an EMBL/GenBank/DDBJ whole genome shotgun (WGS) entry which is preliminary data.</text>
</comment>
<dbReference type="AlphaFoldDB" id="A0A2S3WEX4"/>
<keyword evidence="1" id="KW-0812">Transmembrane</keyword>
<feature type="transmembrane region" description="Helical" evidence="1">
    <location>
        <begin position="21"/>
        <end position="39"/>
    </location>
</feature>
<gene>
    <name evidence="2" type="ORF">BGP80_16425</name>
</gene>
<keyword evidence="1" id="KW-0472">Membrane</keyword>